<protein>
    <submittedName>
        <fullName evidence="1">Uncharacterized protein</fullName>
    </submittedName>
</protein>
<accession>A0ACB8AWX5</accession>
<gene>
    <name evidence="1" type="ORF">BV22DRAFT_1051997</name>
</gene>
<name>A0ACB8AWX5_9AGAM</name>
<dbReference type="Proteomes" id="UP000790709">
    <property type="component" value="Unassembled WGS sequence"/>
</dbReference>
<sequence>MMMTTHRQDILETRGRGSGSSSKPTARGKASSSLLPNTASKPAAIPTSEKGKGPAALIPVKGKGKDIWRDLPPPSKLSKRACKWLNQEDNPALFGYITDKTNFEEECDMRGAIRVLWDEQPQAVYEDNGASSSVANPPRNTVARKGKGKAVKTPPQATEVQEDAPEVLPNESIFYGRGVQPPGWLEGEWGNQFFHFKGKENGTLVVLIGGMEYRFSGAAKLRAETTMANGAPPSLDGARQDAIPLFNNYMEWRGFLAHARDPHLHDVETTYKIKRYIAHAQQASLRTWIQAVVLEEWRAPAWFTKWREDHPPVAPSGAAA</sequence>
<evidence type="ECO:0000313" key="1">
    <source>
        <dbReference type="EMBL" id="KAH7918051.1"/>
    </source>
</evidence>
<keyword evidence="2" id="KW-1185">Reference proteome</keyword>
<reference evidence="1" key="1">
    <citation type="journal article" date="2021" name="New Phytol.">
        <title>Evolutionary innovations through gain and loss of genes in the ectomycorrhizal Boletales.</title>
        <authorList>
            <person name="Wu G."/>
            <person name="Miyauchi S."/>
            <person name="Morin E."/>
            <person name="Kuo A."/>
            <person name="Drula E."/>
            <person name="Varga T."/>
            <person name="Kohler A."/>
            <person name="Feng B."/>
            <person name="Cao Y."/>
            <person name="Lipzen A."/>
            <person name="Daum C."/>
            <person name="Hundley H."/>
            <person name="Pangilinan J."/>
            <person name="Johnson J."/>
            <person name="Barry K."/>
            <person name="LaButti K."/>
            <person name="Ng V."/>
            <person name="Ahrendt S."/>
            <person name="Min B."/>
            <person name="Choi I.G."/>
            <person name="Park H."/>
            <person name="Plett J.M."/>
            <person name="Magnuson J."/>
            <person name="Spatafora J.W."/>
            <person name="Nagy L.G."/>
            <person name="Henrissat B."/>
            <person name="Grigoriev I.V."/>
            <person name="Yang Z.L."/>
            <person name="Xu J."/>
            <person name="Martin F.M."/>
        </authorList>
    </citation>
    <scope>NUCLEOTIDE SEQUENCE</scope>
    <source>
        <strain evidence="1">KUC20120723A-06</strain>
    </source>
</reference>
<evidence type="ECO:0000313" key="2">
    <source>
        <dbReference type="Proteomes" id="UP000790709"/>
    </source>
</evidence>
<dbReference type="EMBL" id="MU266866">
    <property type="protein sequence ID" value="KAH7918051.1"/>
    <property type="molecule type" value="Genomic_DNA"/>
</dbReference>
<proteinExistence type="predicted"/>
<comment type="caution">
    <text evidence="1">The sequence shown here is derived from an EMBL/GenBank/DDBJ whole genome shotgun (WGS) entry which is preliminary data.</text>
</comment>
<organism evidence="1 2">
    <name type="scientific">Leucogyrophana mollusca</name>
    <dbReference type="NCBI Taxonomy" id="85980"/>
    <lineage>
        <taxon>Eukaryota</taxon>
        <taxon>Fungi</taxon>
        <taxon>Dikarya</taxon>
        <taxon>Basidiomycota</taxon>
        <taxon>Agaricomycotina</taxon>
        <taxon>Agaricomycetes</taxon>
        <taxon>Agaricomycetidae</taxon>
        <taxon>Boletales</taxon>
        <taxon>Boletales incertae sedis</taxon>
        <taxon>Leucogyrophana</taxon>
    </lineage>
</organism>